<comment type="caution">
    <text evidence="2">The sequence shown here is derived from an EMBL/GenBank/DDBJ whole genome shotgun (WGS) entry which is preliminary data.</text>
</comment>
<feature type="signal peptide" evidence="1">
    <location>
        <begin position="1"/>
        <end position="28"/>
    </location>
</feature>
<evidence type="ECO:0000256" key="1">
    <source>
        <dbReference type="SAM" id="SignalP"/>
    </source>
</evidence>
<keyword evidence="3" id="KW-1185">Reference proteome</keyword>
<dbReference type="RefSeq" id="WP_237443996.1">
    <property type="nucleotide sequence ID" value="NZ_CAKLPX010000001.1"/>
</dbReference>
<evidence type="ECO:0000313" key="3">
    <source>
        <dbReference type="Proteomes" id="UP000838100"/>
    </source>
</evidence>
<evidence type="ECO:0008006" key="4">
    <source>
        <dbReference type="Google" id="ProtNLM"/>
    </source>
</evidence>
<reference evidence="2" key="1">
    <citation type="submission" date="2021-12" db="EMBL/GenBank/DDBJ databases">
        <authorList>
            <person name="Rodrigo-Torres L."/>
            <person name="Arahal R. D."/>
            <person name="Lucena T."/>
        </authorList>
    </citation>
    <scope>NUCLEOTIDE SEQUENCE</scope>
    <source>
        <strain evidence="2">CECT 8267</strain>
    </source>
</reference>
<dbReference type="EMBL" id="CAKLPX010000001">
    <property type="protein sequence ID" value="CAH0991345.1"/>
    <property type="molecule type" value="Genomic_DNA"/>
</dbReference>
<sequence>MSLFTVVKLKPKKIIFSLLLIISTVVSADQDDDFNPLVVSNQQTQKLSKTTHDASPDFGFNVSKSENSDDYIATFSVNIQATEEMRFSFDIDNTGYLEVGAGYGFVVSQFYIEPYVSYGKADNIDIKTLGSFAGIALTPKIILFADISHEWRDDTFLLDLPIFDLYSREWKNAIGASYSLTPSIETNYTLRHDRLLAGATNYKNDNVTSHELVASYQTKWLQPYVSYTYGPHRVTPGQPISAESSFEIGASVSF</sequence>
<accession>A0ABN8EI42</accession>
<dbReference type="Proteomes" id="UP000838100">
    <property type="component" value="Unassembled WGS sequence"/>
</dbReference>
<organism evidence="2 3">
    <name type="scientific">Sinobacterium norvegicum</name>
    <dbReference type="NCBI Taxonomy" id="1641715"/>
    <lineage>
        <taxon>Bacteria</taxon>
        <taxon>Pseudomonadati</taxon>
        <taxon>Pseudomonadota</taxon>
        <taxon>Gammaproteobacteria</taxon>
        <taxon>Cellvibrionales</taxon>
        <taxon>Spongiibacteraceae</taxon>
        <taxon>Sinobacterium</taxon>
    </lineage>
</organism>
<proteinExistence type="predicted"/>
<feature type="chain" id="PRO_5046255201" description="Porin" evidence="1">
    <location>
        <begin position="29"/>
        <end position="254"/>
    </location>
</feature>
<gene>
    <name evidence="2" type="ORF">SIN8267_01448</name>
</gene>
<keyword evidence="1" id="KW-0732">Signal</keyword>
<evidence type="ECO:0000313" key="2">
    <source>
        <dbReference type="EMBL" id="CAH0991345.1"/>
    </source>
</evidence>
<protein>
    <recommendedName>
        <fullName evidence="4">Porin</fullName>
    </recommendedName>
</protein>
<name>A0ABN8EI42_9GAMM</name>